<gene>
    <name evidence="1" type="ORF">KI387_022228</name>
</gene>
<evidence type="ECO:0000313" key="2">
    <source>
        <dbReference type="Proteomes" id="UP000824469"/>
    </source>
</evidence>
<dbReference type="EMBL" id="JAHRHJ020000005">
    <property type="protein sequence ID" value="KAH9313601.1"/>
    <property type="molecule type" value="Genomic_DNA"/>
</dbReference>
<dbReference type="AlphaFoldDB" id="A0AA38G0H7"/>
<evidence type="ECO:0000313" key="1">
    <source>
        <dbReference type="EMBL" id="KAH9313601.1"/>
    </source>
</evidence>
<organism evidence="1 2">
    <name type="scientific">Taxus chinensis</name>
    <name type="common">Chinese yew</name>
    <name type="synonym">Taxus wallichiana var. chinensis</name>
    <dbReference type="NCBI Taxonomy" id="29808"/>
    <lineage>
        <taxon>Eukaryota</taxon>
        <taxon>Viridiplantae</taxon>
        <taxon>Streptophyta</taxon>
        <taxon>Embryophyta</taxon>
        <taxon>Tracheophyta</taxon>
        <taxon>Spermatophyta</taxon>
        <taxon>Pinopsida</taxon>
        <taxon>Pinidae</taxon>
        <taxon>Conifers II</taxon>
        <taxon>Cupressales</taxon>
        <taxon>Taxaceae</taxon>
        <taxon>Taxus</taxon>
    </lineage>
</organism>
<protein>
    <submittedName>
        <fullName evidence="1">Uncharacterized protein</fullName>
    </submittedName>
</protein>
<dbReference type="Proteomes" id="UP000824469">
    <property type="component" value="Unassembled WGS sequence"/>
</dbReference>
<name>A0AA38G0H7_TAXCH</name>
<sequence length="67" mass="7841">MRFDEDESDEIQLECACIEKEKGKMVYVIDGEEMENLDINHSKGTHEVMDSADEKARAYHEHLKIKK</sequence>
<keyword evidence="2" id="KW-1185">Reference proteome</keyword>
<comment type="caution">
    <text evidence="1">The sequence shown here is derived from an EMBL/GenBank/DDBJ whole genome shotgun (WGS) entry which is preliminary data.</text>
</comment>
<reference evidence="1 2" key="1">
    <citation type="journal article" date="2021" name="Nat. Plants">
        <title>The Taxus genome provides insights into paclitaxel biosynthesis.</title>
        <authorList>
            <person name="Xiong X."/>
            <person name="Gou J."/>
            <person name="Liao Q."/>
            <person name="Li Y."/>
            <person name="Zhou Q."/>
            <person name="Bi G."/>
            <person name="Li C."/>
            <person name="Du R."/>
            <person name="Wang X."/>
            <person name="Sun T."/>
            <person name="Guo L."/>
            <person name="Liang H."/>
            <person name="Lu P."/>
            <person name="Wu Y."/>
            <person name="Zhang Z."/>
            <person name="Ro D.K."/>
            <person name="Shang Y."/>
            <person name="Huang S."/>
            <person name="Yan J."/>
        </authorList>
    </citation>
    <scope>NUCLEOTIDE SEQUENCE [LARGE SCALE GENOMIC DNA]</scope>
    <source>
        <strain evidence="1">Ta-2019</strain>
    </source>
</reference>
<accession>A0AA38G0H7</accession>
<proteinExistence type="predicted"/>
<feature type="non-terminal residue" evidence="1">
    <location>
        <position position="67"/>
    </location>
</feature>